<feature type="transmembrane region" description="Helical" evidence="6">
    <location>
        <begin position="193"/>
        <end position="217"/>
    </location>
</feature>
<evidence type="ECO:0000256" key="3">
    <source>
        <dbReference type="ARBA" id="ARBA00022692"/>
    </source>
</evidence>
<comment type="caution">
    <text evidence="6">Lacks conserved residue(s) required for the propagation of feature annotation.</text>
</comment>
<feature type="transmembrane region" description="Helical" evidence="6">
    <location>
        <begin position="161"/>
        <end position="181"/>
    </location>
</feature>
<proteinExistence type="inferred from homology"/>
<dbReference type="NCBIfam" id="TIGR00797">
    <property type="entry name" value="matE"/>
    <property type="match status" value="1"/>
</dbReference>
<keyword evidence="3 6" id="KW-0812">Transmembrane</keyword>
<dbReference type="EMBL" id="NCVQ01000008">
    <property type="protein sequence ID" value="PWZ14240.1"/>
    <property type="molecule type" value="Genomic_DNA"/>
</dbReference>
<dbReference type="PANTHER" id="PTHR11206">
    <property type="entry name" value="MULTIDRUG RESISTANCE PROTEIN"/>
    <property type="match status" value="1"/>
</dbReference>
<dbReference type="KEGG" id="zma:103633052"/>
<dbReference type="InterPro" id="IPR002528">
    <property type="entry name" value="MATE_fam"/>
</dbReference>
<evidence type="ECO:0000256" key="2">
    <source>
        <dbReference type="ARBA" id="ARBA00010199"/>
    </source>
</evidence>
<comment type="caution">
    <text evidence="7">The sequence shown here is derived from an EMBL/GenBank/DDBJ whole genome shotgun (WGS) entry which is preliminary data.</text>
</comment>
<dbReference type="AlphaFoldDB" id="A0A3L6E019"/>
<dbReference type="OrthoDB" id="2126698at2759"/>
<dbReference type="InterPro" id="IPR045069">
    <property type="entry name" value="MATE_euk"/>
</dbReference>
<sequence>MATCRCPEPAQCHHRPLLSTAKGYPKLHDRPRPAPGSVLAEVAAILCLTGPMAGAGILFYMRSLVSMVFLGRLGQLPLAGGSLALGFANITGYSVLSGLAGGMDPVCGQAFGAGRTDLLRTALRRTVLLLLAASVPIAMLWVAMNRVLVSAGQDPDIAATAYAYILCCLPDLVLQCFLHPIRIYLRAQSVTLPLTYGAAAALLLHVPINFLLVSVLGLGVRGVALGGVWTNLNFLLFLVAYVYLRGMYGTHDDDGAKKGASVAAPPAEEVEEEGAKEWWSLVRLCAHSCMSVCLEWWWYEIMVLLCGVLIDPKAAVASMGVLIQTTSLIYIFPHSLGCAVSTRVGHELGARRPERARLVARVGLGLGAALGLVACAFAVSVRGVWARMFTTDEAILKLAAAALPLLGMAELGNCPQTAGCGVLRGSARPGKAARINVSAFYGVGMPVALALAFWAPGLDFRGMWGGMLAAQLVCAALMLRAVLGTDWAEQTERARQLTGGRGDGFDVVGIVDEDKTSHAEAAKAEVGNTLFIVADCVIASSGDGTRTRFMDDLHPRFIRYRFSFFFISFFSFL</sequence>
<organism evidence="7 8">
    <name type="scientific">Zea mays</name>
    <name type="common">Maize</name>
    <dbReference type="NCBI Taxonomy" id="4577"/>
    <lineage>
        <taxon>Eukaryota</taxon>
        <taxon>Viridiplantae</taxon>
        <taxon>Streptophyta</taxon>
        <taxon>Embryophyta</taxon>
        <taxon>Tracheophyta</taxon>
        <taxon>Spermatophyta</taxon>
        <taxon>Magnoliopsida</taxon>
        <taxon>Liliopsida</taxon>
        <taxon>Poales</taxon>
        <taxon>Poaceae</taxon>
        <taxon>PACMAD clade</taxon>
        <taxon>Panicoideae</taxon>
        <taxon>Andropogonodae</taxon>
        <taxon>Andropogoneae</taxon>
        <taxon>Tripsacinae</taxon>
        <taxon>Zea</taxon>
    </lineage>
</organism>
<protein>
    <recommendedName>
        <fullName evidence="6">Protein DETOXIFICATION</fullName>
    </recommendedName>
    <alternativeName>
        <fullName evidence="6">Multidrug and toxic compound extrusion protein</fullName>
    </alternativeName>
</protein>
<keyword evidence="5 6" id="KW-0472">Membrane</keyword>
<evidence type="ECO:0000256" key="1">
    <source>
        <dbReference type="ARBA" id="ARBA00004141"/>
    </source>
</evidence>
<evidence type="ECO:0000256" key="6">
    <source>
        <dbReference type="RuleBase" id="RU004914"/>
    </source>
</evidence>
<reference evidence="7 8" key="1">
    <citation type="journal article" date="2018" name="Nat. Genet.">
        <title>Extensive intraspecific gene order and gene structural variations between Mo17 and other maize genomes.</title>
        <authorList>
            <person name="Sun S."/>
            <person name="Zhou Y."/>
            <person name="Chen J."/>
            <person name="Shi J."/>
            <person name="Zhao H."/>
            <person name="Zhao H."/>
            <person name="Song W."/>
            <person name="Zhang M."/>
            <person name="Cui Y."/>
            <person name="Dong X."/>
            <person name="Liu H."/>
            <person name="Ma X."/>
            <person name="Jiao Y."/>
            <person name="Wang B."/>
            <person name="Wei X."/>
            <person name="Stein J.C."/>
            <person name="Glaubitz J.C."/>
            <person name="Lu F."/>
            <person name="Yu G."/>
            <person name="Liang C."/>
            <person name="Fengler K."/>
            <person name="Li B."/>
            <person name="Rafalski A."/>
            <person name="Schnable P.S."/>
            <person name="Ware D.H."/>
            <person name="Buckler E.S."/>
            <person name="Lai J."/>
        </authorList>
    </citation>
    <scope>NUCLEOTIDE SEQUENCE [LARGE SCALE GENOMIC DNA]</scope>
    <source>
        <strain evidence="8">cv. Missouri 17</strain>
        <tissue evidence="7">Seedling</tissue>
    </source>
</reference>
<dbReference type="GO" id="GO:0042910">
    <property type="term" value="F:xenobiotic transmembrane transporter activity"/>
    <property type="evidence" value="ECO:0007669"/>
    <property type="project" value="InterPro"/>
</dbReference>
<feature type="transmembrane region" description="Helical" evidence="6">
    <location>
        <begin position="358"/>
        <end position="382"/>
    </location>
</feature>
<dbReference type="Proteomes" id="UP000251960">
    <property type="component" value="Chromosome 7"/>
</dbReference>
<feature type="transmembrane region" description="Helical" evidence="6">
    <location>
        <begin position="394"/>
        <end position="414"/>
    </location>
</feature>
<dbReference type="Pfam" id="PF01554">
    <property type="entry name" value="MatE"/>
    <property type="match status" value="2"/>
</dbReference>
<gene>
    <name evidence="7" type="primary">DTX49_0</name>
    <name evidence="7" type="ORF">Zm00014a_012982</name>
</gene>
<accession>A0A3L6E019</accession>
<feature type="transmembrane region" description="Helical" evidence="6">
    <location>
        <begin position="223"/>
        <end position="244"/>
    </location>
</feature>
<feature type="transmembrane region" description="Helical" evidence="6">
    <location>
        <begin position="435"/>
        <end position="456"/>
    </location>
</feature>
<dbReference type="GO" id="GO:0016020">
    <property type="term" value="C:membrane"/>
    <property type="evidence" value="ECO:0007669"/>
    <property type="project" value="UniProtKB-SubCell"/>
</dbReference>
<comment type="similarity">
    <text evidence="2 6">Belongs to the multi antimicrobial extrusion (MATE) (TC 2.A.66.1) family.</text>
</comment>
<feature type="transmembrane region" description="Helical" evidence="6">
    <location>
        <begin position="38"/>
        <end position="60"/>
    </location>
</feature>
<dbReference type="GO" id="GO:0015297">
    <property type="term" value="F:antiporter activity"/>
    <property type="evidence" value="ECO:0007669"/>
    <property type="project" value="InterPro"/>
</dbReference>
<name>A0A3L6E019_MAIZE</name>
<evidence type="ECO:0000256" key="5">
    <source>
        <dbReference type="ARBA" id="ARBA00023136"/>
    </source>
</evidence>
<evidence type="ECO:0000256" key="4">
    <source>
        <dbReference type="ARBA" id="ARBA00022989"/>
    </source>
</evidence>
<dbReference type="ExpressionAtlas" id="A0A3L6E019">
    <property type="expression patterns" value="baseline and differential"/>
</dbReference>
<dbReference type="GO" id="GO:1990961">
    <property type="term" value="P:xenobiotic detoxification by transmembrane export across the plasma membrane"/>
    <property type="evidence" value="ECO:0007669"/>
    <property type="project" value="InterPro"/>
</dbReference>
<dbReference type="CDD" id="cd13132">
    <property type="entry name" value="MATE_eukaryotic"/>
    <property type="match status" value="1"/>
</dbReference>
<feature type="transmembrane region" description="Helical" evidence="6">
    <location>
        <begin position="462"/>
        <end position="483"/>
    </location>
</feature>
<comment type="subcellular location">
    <subcellularLocation>
        <location evidence="1">Membrane</location>
        <topology evidence="1">Multi-pass membrane protein</topology>
    </subcellularLocation>
</comment>
<feature type="transmembrane region" description="Helical" evidence="6">
    <location>
        <begin position="127"/>
        <end position="149"/>
    </location>
</feature>
<evidence type="ECO:0000313" key="8">
    <source>
        <dbReference type="Proteomes" id="UP000251960"/>
    </source>
</evidence>
<evidence type="ECO:0000313" key="7">
    <source>
        <dbReference type="EMBL" id="PWZ14240.1"/>
    </source>
</evidence>
<keyword evidence="4 6" id="KW-1133">Transmembrane helix</keyword>